<dbReference type="Proteomes" id="UP000007879">
    <property type="component" value="Unassembled WGS sequence"/>
</dbReference>
<dbReference type="InterPro" id="IPR001356">
    <property type="entry name" value="HD"/>
</dbReference>
<evidence type="ECO:0000256" key="11">
    <source>
        <dbReference type="RuleBase" id="RU000682"/>
    </source>
</evidence>
<dbReference type="GO" id="GO:0000981">
    <property type="term" value="F:DNA-binding transcription factor activity, RNA polymerase II-specific"/>
    <property type="evidence" value="ECO:0007669"/>
    <property type="project" value="InterPro"/>
</dbReference>
<dbReference type="InterPro" id="IPR049618">
    <property type="entry name" value="Lhx1/5_LIM1"/>
</dbReference>
<dbReference type="EnsemblMetazoa" id="Aqu2.1.28825_001">
    <property type="protein sequence ID" value="Aqu2.1.28825_001"/>
    <property type="gene ID" value="Aqu2.1.28825"/>
</dbReference>
<dbReference type="OrthoDB" id="10068367at2759"/>
<evidence type="ECO:0000256" key="3">
    <source>
        <dbReference type="ARBA" id="ARBA00022737"/>
    </source>
</evidence>
<feature type="region of interest" description="Disordered" evidence="12">
    <location>
        <begin position="127"/>
        <end position="210"/>
    </location>
</feature>
<dbReference type="CDD" id="cd09367">
    <property type="entry name" value="LIM1_Lhx1_Lhx5"/>
    <property type="match status" value="1"/>
</dbReference>
<evidence type="ECO:0000256" key="5">
    <source>
        <dbReference type="ARBA" id="ARBA00023038"/>
    </source>
</evidence>
<organism evidence="15">
    <name type="scientific">Amphimedon queenslandica</name>
    <name type="common">Sponge</name>
    <dbReference type="NCBI Taxonomy" id="400682"/>
    <lineage>
        <taxon>Eukaryota</taxon>
        <taxon>Metazoa</taxon>
        <taxon>Porifera</taxon>
        <taxon>Demospongiae</taxon>
        <taxon>Heteroscleromorpha</taxon>
        <taxon>Haplosclerida</taxon>
        <taxon>Niphatidae</taxon>
        <taxon>Amphimedon</taxon>
    </lineage>
</organism>
<evidence type="ECO:0000256" key="4">
    <source>
        <dbReference type="ARBA" id="ARBA00022833"/>
    </source>
</evidence>
<gene>
    <name evidence="15" type="primary">100633432</name>
</gene>
<feature type="domain" description="LIM zinc-binding" evidence="13">
    <location>
        <begin position="64"/>
        <end position="126"/>
    </location>
</feature>
<feature type="domain" description="LIM zinc-binding" evidence="13">
    <location>
        <begin position="4"/>
        <end position="63"/>
    </location>
</feature>
<comment type="subcellular location">
    <subcellularLocation>
        <location evidence="1 9 11">Nucleus</location>
    </subcellularLocation>
</comment>
<keyword evidence="8 9" id="KW-0539">Nucleus</keyword>
<keyword evidence="2 10" id="KW-0479">Metal-binding</keyword>
<keyword evidence="6 9" id="KW-0238">DNA-binding</keyword>
<dbReference type="GO" id="GO:0005634">
    <property type="term" value="C:nucleus"/>
    <property type="evidence" value="ECO:0007669"/>
    <property type="project" value="UniProtKB-SubCell"/>
</dbReference>
<evidence type="ECO:0000256" key="12">
    <source>
        <dbReference type="SAM" id="MobiDB-lite"/>
    </source>
</evidence>
<dbReference type="InterPro" id="IPR017970">
    <property type="entry name" value="Homeobox_CS"/>
</dbReference>
<feature type="domain" description="Homeobox" evidence="14">
    <location>
        <begin position="202"/>
        <end position="262"/>
    </location>
</feature>
<evidence type="ECO:0000256" key="7">
    <source>
        <dbReference type="ARBA" id="ARBA00023155"/>
    </source>
</evidence>
<dbReference type="Pfam" id="PF00412">
    <property type="entry name" value="LIM"/>
    <property type="match status" value="2"/>
</dbReference>
<evidence type="ECO:0000256" key="10">
    <source>
        <dbReference type="PROSITE-ProRule" id="PRU00125"/>
    </source>
</evidence>
<reference evidence="15" key="2">
    <citation type="submission" date="2017-05" db="UniProtKB">
        <authorList>
            <consortium name="EnsemblMetazoa"/>
        </authorList>
    </citation>
    <scope>IDENTIFICATION</scope>
</reference>
<dbReference type="SMART" id="SM00132">
    <property type="entry name" value="LIM"/>
    <property type="match status" value="2"/>
</dbReference>
<evidence type="ECO:0000256" key="6">
    <source>
        <dbReference type="ARBA" id="ARBA00023125"/>
    </source>
</evidence>
<evidence type="ECO:0000256" key="2">
    <source>
        <dbReference type="ARBA" id="ARBA00022723"/>
    </source>
</evidence>
<dbReference type="FunFam" id="2.10.110.10:FF:000006">
    <property type="entry name" value="LIM homeobox transcription factor 1-beta"/>
    <property type="match status" value="1"/>
</dbReference>
<reference evidence="16" key="1">
    <citation type="journal article" date="2010" name="Nature">
        <title>The Amphimedon queenslandica genome and the evolution of animal complexity.</title>
        <authorList>
            <person name="Srivastava M."/>
            <person name="Simakov O."/>
            <person name="Chapman J."/>
            <person name="Fahey B."/>
            <person name="Gauthier M.E."/>
            <person name="Mitros T."/>
            <person name="Richards G.S."/>
            <person name="Conaco C."/>
            <person name="Dacre M."/>
            <person name="Hellsten U."/>
            <person name="Larroux C."/>
            <person name="Putnam N.H."/>
            <person name="Stanke M."/>
            <person name="Adamska M."/>
            <person name="Darling A."/>
            <person name="Degnan S.M."/>
            <person name="Oakley T.H."/>
            <person name="Plachetzki D.C."/>
            <person name="Zhai Y."/>
            <person name="Adamski M."/>
            <person name="Calcino A."/>
            <person name="Cummins S.F."/>
            <person name="Goodstein D.M."/>
            <person name="Harris C."/>
            <person name="Jackson D.J."/>
            <person name="Leys S.P."/>
            <person name="Shu S."/>
            <person name="Woodcroft B.J."/>
            <person name="Vervoort M."/>
            <person name="Kosik K.S."/>
            <person name="Manning G."/>
            <person name="Degnan B.M."/>
            <person name="Rokhsar D.S."/>
        </authorList>
    </citation>
    <scope>NUCLEOTIDE SEQUENCE [LARGE SCALE GENOMIC DNA]</scope>
</reference>
<dbReference type="STRING" id="400682.A0A1X7ULH0"/>
<proteinExistence type="predicted"/>
<sequence length="272" mass="29877">MTPFICAGCSEPIMERFLMKVLDKSWHVQCVKCSDCQCLLSEKCFSRDNKLYCRSDFFRQYGTQCASCKEGLCPEDLVRRGVNKIYHVQCFKCSVCQRQLNTGEQLYLVQGEKFLCDSCYPAPAPSQPTVLQQQQSSSPPPPSSSQPMVTQTTPINPPPSSFTPAANPVGSGATAVSNVSAMDESYSPSTTGNDPLIGSGDNRKGKTRTSINPKQLIVLQATYEKEPRPSRAMREDLAAQTGLTAKVIQVWFQNRRSKDKKDGTKGEPGAGL</sequence>
<dbReference type="InParanoid" id="A0A1X7ULH0"/>
<dbReference type="AlphaFoldDB" id="A0A1X7ULH0"/>
<dbReference type="eggNOG" id="KOG0490">
    <property type="taxonomic scope" value="Eukaryota"/>
</dbReference>
<dbReference type="PROSITE" id="PS00478">
    <property type="entry name" value="LIM_DOMAIN_1"/>
    <property type="match status" value="2"/>
</dbReference>
<evidence type="ECO:0000256" key="9">
    <source>
        <dbReference type="PROSITE-ProRule" id="PRU00108"/>
    </source>
</evidence>
<evidence type="ECO:0000313" key="15">
    <source>
        <dbReference type="EnsemblMetazoa" id="Aqu2.1.28825_001"/>
    </source>
</evidence>
<name>A0A1X7ULH0_AMPQE</name>
<evidence type="ECO:0000313" key="16">
    <source>
        <dbReference type="Proteomes" id="UP000007879"/>
    </source>
</evidence>
<keyword evidence="3" id="KW-0677">Repeat</keyword>
<dbReference type="CDD" id="cd00086">
    <property type="entry name" value="homeodomain"/>
    <property type="match status" value="1"/>
</dbReference>
<dbReference type="PANTHER" id="PTHR24208">
    <property type="entry name" value="LIM/HOMEOBOX PROTEIN LHX"/>
    <property type="match status" value="1"/>
</dbReference>
<dbReference type="PROSITE" id="PS50023">
    <property type="entry name" value="LIM_DOMAIN_2"/>
    <property type="match status" value="2"/>
</dbReference>
<dbReference type="SMART" id="SM00389">
    <property type="entry name" value="HOX"/>
    <property type="match status" value="1"/>
</dbReference>
<dbReference type="InterPro" id="IPR001781">
    <property type="entry name" value="Znf_LIM"/>
</dbReference>
<dbReference type="Gene3D" id="2.10.110.10">
    <property type="entry name" value="Cysteine Rich Protein"/>
    <property type="match status" value="2"/>
</dbReference>
<keyword evidence="7 9" id="KW-0371">Homeobox</keyword>
<dbReference type="OMA" id="YCKDHFY"/>
<evidence type="ECO:0000256" key="8">
    <source>
        <dbReference type="ARBA" id="ARBA00023242"/>
    </source>
</evidence>
<dbReference type="KEGG" id="aqu:100633432"/>
<evidence type="ECO:0000259" key="14">
    <source>
        <dbReference type="PROSITE" id="PS50071"/>
    </source>
</evidence>
<evidence type="ECO:0000259" key="13">
    <source>
        <dbReference type="PROSITE" id="PS50023"/>
    </source>
</evidence>
<accession>A0A1X7ULH0</accession>
<feature type="region of interest" description="Disordered" evidence="12">
    <location>
        <begin position="253"/>
        <end position="272"/>
    </location>
</feature>
<feature type="DNA-binding region" description="Homeobox" evidence="9">
    <location>
        <begin position="204"/>
        <end position="263"/>
    </location>
</feature>
<keyword evidence="5 10" id="KW-0440">LIM domain</keyword>
<feature type="compositionally biased region" description="Low complexity" evidence="12">
    <location>
        <begin position="145"/>
        <end position="154"/>
    </location>
</feature>
<dbReference type="SUPFAM" id="SSF57716">
    <property type="entry name" value="Glucocorticoid receptor-like (DNA-binding domain)"/>
    <property type="match status" value="2"/>
</dbReference>
<dbReference type="FunCoup" id="A0A1X7ULH0">
    <property type="interactions" value="2"/>
</dbReference>
<dbReference type="Gene3D" id="1.10.10.60">
    <property type="entry name" value="Homeodomain-like"/>
    <property type="match status" value="1"/>
</dbReference>
<evidence type="ECO:0000256" key="1">
    <source>
        <dbReference type="ARBA" id="ARBA00004123"/>
    </source>
</evidence>
<dbReference type="EnsemblMetazoa" id="XM_003387347.3">
    <property type="protein sequence ID" value="XP_003387395.1"/>
    <property type="gene ID" value="LOC100633432"/>
</dbReference>
<dbReference type="InterPro" id="IPR009057">
    <property type="entry name" value="Homeodomain-like_sf"/>
</dbReference>
<dbReference type="InterPro" id="IPR050453">
    <property type="entry name" value="LIM_Homeobox_TF"/>
</dbReference>
<keyword evidence="16" id="KW-1185">Reference proteome</keyword>
<dbReference type="SUPFAM" id="SSF46689">
    <property type="entry name" value="Homeodomain-like"/>
    <property type="match status" value="1"/>
</dbReference>
<protein>
    <submittedName>
        <fullName evidence="15">Uncharacterized protein</fullName>
    </submittedName>
</protein>
<dbReference type="PROSITE" id="PS00027">
    <property type="entry name" value="HOMEOBOX_1"/>
    <property type="match status" value="1"/>
</dbReference>
<feature type="compositionally biased region" description="Low complexity" evidence="12">
    <location>
        <begin position="127"/>
        <end position="137"/>
    </location>
</feature>
<dbReference type="GO" id="GO:0000977">
    <property type="term" value="F:RNA polymerase II transcription regulatory region sequence-specific DNA binding"/>
    <property type="evidence" value="ECO:0007669"/>
    <property type="project" value="TreeGrafter"/>
</dbReference>
<dbReference type="GO" id="GO:0008270">
    <property type="term" value="F:zinc ion binding"/>
    <property type="evidence" value="ECO:0007669"/>
    <property type="project" value="InterPro"/>
</dbReference>
<keyword evidence="4 10" id="KW-0862">Zinc</keyword>
<feature type="compositionally biased region" description="Polar residues" evidence="12">
    <location>
        <begin position="174"/>
        <end position="193"/>
    </location>
</feature>
<dbReference type="PANTHER" id="PTHR24208:SF105">
    <property type="entry name" value="DLIM1"/>
    <property type="match status" value="1"/>
</dbReference>
<dbReference type="Pfam" id="PF00046">
    <property type="entry name" value="Homeodomain"/>
    <property type="match status" value="1"/>
</dbReference>
<dbReference type="PROSITE" id="PS50071">
    <property type="entry name" value="HOMEOBOX_2"/>
    <property type="match status" value="1"/>
</dbReference>